<organism evidence="2 3">
    <name type="scientific">Cnephaeus nilssonii</name>
    <name type="common">Northern bat</name>
    <name type="synonym">Eptesicus nilssonii</name>
    <dbReference type="NCBI Taxonomy" id="3371016"/>
    <lineage>
        <taxon>Eukaryota</taxon>
        <taxon>Metazoa</taxon>
        <taxon>Chordata</taxon>
        <taxon>Craniata</taxon>
        <taxon>Vertebrata</taxon>
        <taxon>Euteleostomi</taxon>
        <taxon>Mammalia</taxon>
        <taxon>Eutheria</taxon>
        <taxon>Laurasiatheria</taxon>
        <taxon>Chiroptera</taxon>
        <taxon>Yangochiroptera</taxon>
        <taxon>Vespertilionidae</taxon>
        <taxon>Cnephaeus</taxon>
    </lineage>
</organism>
<reference evidence="2" key="1">
    <citation type="submission" date="2023-06" db="EMBL/GenBank/DDBJ databases">
        <title>Reference genome for the Northern bat (Eptesicus nilssonii), a most northern bat species.</title>
        <authorList>
            <person name="Laine V.N."/>
            <person name="Pulliainen A.T."/>
            <person name="Lilley T.M."/>
        </authorList>
    </citation>
    <scope>NUCLEOTIDE SEQUENCE</scope>
    <source>
        <strain evidence="2">BLF_Eptnil</strain>
        <tissue evidence="2">Kidney</tissue>
    </source>
</reference>
<feature type="region of interest" description="Disordered" evidence="1">
    <location>
        <begin position="118"/>
        <end position="150"/>
    </location>
</feature>
<dbReference type="AlphaFoldDB" id="A0AA40HVD0"/>
<comment type="caution">
    <text evidence="2">The sequence shown here is derived from an EMBL/GenBank/DDBJ whole genome shotgun (WGS) entry which is preliminary data.</text>
</comment>
<sequence length="313" mass="34361">MKLIMAAERGRLPDPRPVSGLEEDLAGGQSRLLSQQAGLLAAFSQRQPSLGLGDSCGPGRRHLVSMGAAIFVAEIRGLMHEDSFKNGPSFPWLLAPPLFWLELPFCSGPSRLFATARSHLSPPAQSPLSPPARRPPLSATGPEPPFHSRSELPFCSGPEPPFPSGPEPPFHLPTLPRGPEWLGANEVGGFKLKPIVKYYSKNPRILADFAKSTLPCSEKKEIPFKIVLLIDNAPGHPRALMEMYIRFIIFSYLLTQHSFCSPCIRENTFCKRIAAVGGSSNGSGPSKLKIFWKGFTILDDIKNICDSWEMSKY</sequence>
<gene>
    <name evidence="2" type="ORF">QTO34_001106</name>
</gene>
<evidence type="ECO:0008006" key="4">
    <source>
        <dbReference type="Google" id="ProtNLM"/>
    </source>
</evidence>
<protein>
    <recommendedName>
        <fullName evidence="4">DDE-1 domain-containing protein</fullName>
    </recommendedName>
</protein>
<accession>A0AA40HVD0</accession>
<evidence type="ECO:0000313" key="2">
    <source>
        <dbReference type="EMBL" id="KAK1338002.1"/>
    </source>
</evidence>
<feature type="compositionally biased region" description="Pro residues" evidence="1">
    <location>
        <begin position="124"/>
        <end position="134"/>
    </location>
</feature>
<name>A0AA40HVD0_CNENI</name>
<dbReference type="EMBL" id="JAULJE010000010">
    <property type="protein sequence ID" value="KAK1338002.1"/>
    <property type="molecule type" value="Genomic_DNA"/>
</dbReference>
<evidence type="ECO:0000313" key="3">
    <source>
        <dbReference type="Proteomes" id="UP001177744"/>
    </source>
</evidence>
<proteinExistence type="predicted"/>
<keyword evidence="3" id="KW-1185">Reference proteome</keyword>
<evidence type="ECO:0000256" key="1">
    <source>
        <dbReference type="SAM" id="MobiDB-lite"/>
    </source>
</evidence>
<dbReference type="Proteomes" id="UP001177744">
    <property type="component" value="Unassembled WGS sequence"/>
</dbReference>